<accession>A0A516RFF0</accession>
<protein>
    <submittedName>
        <fullName evidence="4">DUF3893 domain-containing protein</fullName>
    </submittedName>
</protein>
<feature type="domain" description="Prokaryotic pPIWI-RE MID" evidence="3">
    <location>
        <begin position="405"/>
        <end position="523"/>
    </location>
</feature>
<dbReference type="AlphaFoldDB" id="A0A516RFF0"/>
<evidence type="ECO:0000259" key="1">
    <source>
        <dbReference type="Pfam" id="PF13032"/>
    </source>
</evidence>
<dbReference type="Pfam" id="PF18157">
    <property type="entry name" value="MID_pPIWI_RE"/>
    <property type="match status" value="1"/>
</dbReference>
<feature type="domain" description="pPIWI-RE module N-terminal" evidence="2">
    <location>
        <begin position="6"/>
        <end position="345"/>
    </location>
</feature>
<dbReference type="InterPro" id="IPR024996">
    <property type="entry name" value="RNaseH_pPIWI_RE"/>
</dbReference>
<dbReference type="Proteomes" id="UP000316806">
    <property type="component" value="Chromosome"/>
</dbReference>
<evidence type="ECO:0000259" key="2">
    <source>
        <dbReference type="Pfam" id="PF13111"/>
    </source>
</evidence>
<dbReference type="RefSeq" id="WP_144321590.1">
    <property type="nucleotide sequence ID" value="NZ_CP040916.1"/>
</dbReference>
<name>A0A516RFF0_STRST</name>
<evidence type="ECO:0000259" key="3">
    <source>
        <dbReference type="Pfam" id="PF18157"/>
    </source>
</evidence>
<reference evidence="4 5" key="1">
    <citation type="journal article" date="2019" name="J. Ind. Microbiol. Biotechnol.">
        <title>The complete genomic sequence of Streptomyces spectabilis NRRL-2792 and identification of secondary metabolite biosynthetic gene clusters.</title>
        <authorList>
            <person name="Sinha A."/>
            <person name="Phillips-Salemka S."/>
            <person name="Niraula T.A."/>
            <person name="Short K.A."/>
            <person name="Niraula N.P."/>
        </authorList>
    </citation>
    <scope>NUCLEOTIDE SEQUENCE [LARGE SCALE GENOMIC DNA]</scope>
    <source>
        <strain evidence="4 5">NRRL 2792</strain>
    </source>
</reference>
<dbReference type="InterPro" id="IPR025085">
    <property type="entry name" value="pPIWI_RE_X"/>
</dbReference>
<evidence type="ECO:0000313" key="4">
    <source>
        <dbReference type="EMBL" id="QDQ14378.1"/>
    </source>
</evidence>
<dbReference type="Pfam" id="PF13111">
    <property type="entry name" value="pPIWI_RE_X"/>
    <property type="match status" value="1"/>
</dbReference>
<evidence type="ECO:0000313" key="5">
    <source>
        <dbReference type="Proteomes" id="UP000316806"/>
    </source>
</evidence>
<feature type="domain" description="pPIWI-RE RNaseH" evidence="1">
    <location>
        <begin position="544"/>
        <end position="822"/>
    </location>
</feature>
<dbReference type="Pfam" id="PF13032">
    <property type="entry name" value="RNaseH_pPIWI_RE"/>
    <property type="match status" value="1"/>
</dbReference>
<gene>
    <name evidence="4" type="ORF">FH965_30635</name>
</gene>
<proteinExistence type="predicted"/>
<dbReference type="InterPro" id="IPR040496">
    <property type="entry name" value="MID_pPIWI_RE"/>
</dbReference>
<sequence length="832" mass="91133">MLITLAYRVRRADLDELLGTVTAYPLTEEFAAAWESLPRREGQRRLRYAALATGLVAATGRPVRLFGTYELAEQEQDTGSRMLLLTSDAAFDERLRVAVRAWERHVRDGKGTLTLAGLLPEPEPARPFADFVRFRPGQVPVMPGWVFRTAEWQVMRQLAATPLRVDGRRPVALSMDTDGSLLAWDPDDLIVNRAGTAFSMHKVTARLTTRVGVQDPVLCFDAHLSRISPQGDWAKNVWIDRREDGAPVLRLPLRHRYDRETAAWRHHLDPAIARILEACQLSALDIPDELPAVPADIRPQLASTRFHALGNGPGPRFMLRLHEHIVATLPALVPLPYEADKRIRLARRVTSYAADGLPVAAVGPSGFQRVTLACVYSTAEGRDRMLAELRELTGRAVNPGPGEPPTPLNARLDVVARYCPELLSHDTVNRAARLDSLDLPSGADRLVAAWLETEHHAESPRRELDAKPHLRRLLGHLGTPTQFLATEPTVLPPKAAARSAEAKKHAARAALRDLLRAAGVMDERLLEAMAAGGRPTGLSRSALLVGIHARRQQTGEAGTPLVLTMVALYVDPDDLASCRLLVYSDRQQAWVRGAEGTADFHAGAIGTTRFGRTGEKAEVTRDVVEARLGALLALQPEGTPMVVFVDTQETRTIWPGLQNAHLGTGPLPGDALRDGGADVAVVRLNTEISEIGRPVTRRERANMPSDPDKPAAPDRKVYRLVDGDRHCWLFAGRSVTIKAKGGDRGASYTRWTLPPALGSQVTAAWHSYTGKEIVVVSPGSWAPEQLAALTASLCEQAVSWDDRTQMPVPLHIATVIDEDHPDYRATAAEDEA</sequence>
<organism evidence="4 5">
    <name type="scientific">Streptomyces spectabilis</name>
    <dbReference type="NCBI Taxonomy" id="68270"/>
    <lineage>
        <taxon>Bacteria</taxon>
        <taxon>Bacillati</taxon>
        <taxon>Actinomycetota</taxon>
        <taxon>Actinomycetes</taxon>
        <taxon>Kitasatosporales</taxon>
        <taxon>Streptomycetaceae</taxon>
        <taxon>Streptomyces</taxon>
    </lineage>
</organism>
<dbReference type="EMBL" id="CP040916">
    <property type="protein sequence ID" value="QDQ14378.1"/>
    <property type="molecule type" value="Genomic_DNA"/>
</dbReference>